<dbReference type="SUPFAM" id="SSF82171">
    <property type="entry name" value="DPP6 N-terminal domain-like"/>
    <property type="match status" value="1"/>
</dbReference>
<comment type="caution">
    <text evidence="2">The sequence shown here is derived from an EMBL/GenBank/DDBJ whole genome shotgun (WGS) entry which is preliminary data.</text>
</comment>
<dbReference type="PANTHER" id="PTHR36842:SF1">
    <property type="entry name" value="PROTEIN TOLB"/>
    <property type="match status" value="1"/>
</dbReference>
<proteinExistence type="inferred from homology"/>
<dbReference type="Pfam" id="PF07676">
    <property type="entry name" value="PD40"/>
    <property type="match status" value="2"/>
</dbReference>
<organism evidence="2 3">
    <name type="scientific">Candidatus Desantisbacteria bacterium CG_4_10_14_3_um_filter_40_18</name>
    <dbReference type="NCBI Taxonomy" id="1974544"/>
    <lineage>
        <taxon>Bacteria</taxon>
        <taxon>Candidatus Desantisiibacteriota</taxon>
    </lineage>
</organism>
<dbReference type="Gene3D" id="2.120.10.30">
    <property type="entry name" value="TolB, C-terminal domain"/>
    <property type="match status" value="1"/>
</dbReference>
<feature type="non-terminal residue" evidence="2">
    <location>
        <position position="1"/>
    </location>
</feature>
<dbReference type="Proteomes" id="UP000231028">
    <property type="component" value="Unassembled WGS sequence"/>
</dbReference>
<comment type="similarity">
    <text evidence="1">Belongs to the TolB family.</text>
</comment>
<protein>
    <recommendedName>
        <fullName evidence="4">Dipeptidylpeptidase IV N-terminal domain-containing protein</fullName>
    </recommendedName>
</protein>
<dbReference type="InterPro" id="IPR011659">
    <property type="entry name" value="WD40"/>
</dbReference>
<evidence type="ECO:0000313" key="2">
    <source>
        <dbReference type="EMBL" id="PIY19498.1"/>
    </source>
</evidence>
<evidence type="ECO:0000256" key="1">
    <source>
        <dbReference type="ARBA" id="ARBA00009820"/>
    </source>
</evidence>
<dbReference type="AlphaFoldDB" id="A0A2M7P2G7"/>
<accession>A0A2M7P2G7</accession>
<dbReference type="InterPro" id="IPR011042">
    <property type="entry name" value="6-blade_b-propeller_TolB-like"/>
</dbReference>
<reference evidence="3" key="1">
    <citation type="submission" date="2017-09" db="EMBL/GenBank/DDBJ databases">
        <title>Depth-based differentiation of microbial function through sediment-hosted aquifers and enrichment of novel symbionts in the deep terrestrial subsurface.</title>
        <authorList>
            <person name="Probst A.J."/>
            <person name="Ladd B."/>
            <person name="Jarett J.K."/>
            <person name="Geller-Mcgrath D.E."/>
            <person name="Sieber C.M.K."/>
            <person name="Emerson J.B."/>
            <person name="Anantharaman K."/>
            <person name="Thomas B.C."/>
            <person name="Malmstrom R."/>
            <person name="Stieglmeier M."/>
            <person name="Klingl A."/>
            <person name="Woyke T."/>
            <person name="Ryan C.M."/>
            <person name="Banfield J.F."/>
        </authorList>
    </citation>
    <scope>NUCLEOTIDE SEQUENCE [LARGE SCALE GENOMIC DNA]</scope>
</reference>
<gene>
    <name evidence="2" type="ORF">COZ13_05055</name>
</gene>
<name>A0A2M7P2G7_9BACT</name>
<evidence type="ECO:0000313" key="3">
    <source>
        <dbReference type="Proteomes" id="UP000231028"/>
    </source>
</evidence>
<evidence type="ECO:0008006" key="4">
    <source>
        <dbReference type="Google" id="ProtNLM"/>
    </source>
</evidence>
<sequence length="227" mass="26400">SVWELDIVSGKERCILFRKPNEEIAEMCQYSGNGKELFFVLKNKIYKINIATGEKHLIVKDGRVIDLNAKTMQAIIEKDSKIYFVDLNKPDNPKFLPTEGGSLSPNGDKIIFSKIDNDGSEELWIMNINTLRKIQIPQGSRKNYYRKTHLLSWSPDGSKIIYSFKLINNEYFGKVTKEVVCIVELKENKISVIRRIRNCKDFWISWLPDSKKIAFFGEKTIRIMEVR</sequence>
<dbReference type="EMBL" id="PFKI01000154">
    <property type="protein sequence ID" value="PIY19498.1"/>
    <property type="molecule type" value="Genomic_DNA"/>
</dbReference>
<dbReference type="PANTHER" id="PTHR36842">
    <property type="entry name" value="PROTEIN TOLB HOMOLOG"/>
    <property type="match status" value="1"/>
</dbReference>